<dbReference type="SMART" id="SM00859">
    <property type="entry name" value="Semialdhyde_dh"/>
    <property type="match status" value="1"/>
</dbReference>
<evidence type="ECO:0000256" key="4">
    <source>
        <dbReference type="ARBA" id="ARBA00023002"/>
    </source>
</evidence>
<dbReference type="Proteomes" id="UP000018719">
    <property type="component" value="Unassembled WGS sequence"/>
</dbReference>
<keyword evidence="2 5" id="KW-0028">Amino-acid biosynthesis</keyword>
<evidence type="ECO:0000313" key="9">
    <source>
        <dbReference type="Proteomes" id="UP000018719"/>
    </source>
</evidence>
<dbReference type="AlphaFoldDB" id="V6HJP7"/>
<dbReference type="EMBL" id="AHMM02000016">
    <property type="protein sequence ID" value="EQA37110.1"/>
    <property type="molecule type" value="Genomic_DNA"/>
</dbReference>
<dbReference type="InterPro" id="IPR058924">
    <property type="entry name" value="AGPR_dimerisation_dom"/>
</dbReference>
<evidence type="ECO:0000313" key="8">
    <source>
        <dbReference type="EMBL" id="EQA37110.1"/>
    </source>
</evidence>
<dbReference type="SUPFAM" id="SSF51735">
    <property type="entry name" value="NAD(P)-binding Rossmann-fold domains"/>
    <property type="match status" value="1"/>
</dbReference>
<reference evidence="8 9" key="1">
    <citation type="submission" date="2013-05" db="EMBL/GenBank/DDBJ databases">
        <authorList>
            <person name="Harkins D.M."/>
            <person name="Durkin A.S."/>
            <person name="Brinkac L.M."/>
            <person name="Haft D.H."/>
            <person name="Selengut J.D."/>
            <person name="Sanka R."/>
            <person name="DePew J."/>
            <person name="Purushe J."/>
            <person name="Hartskeerl R.A."/>
            <person name="Ahmed A."/>
            <person name="van der Linden H."/>
            <person name="Goris M.G.A."/>
            <person name="Vinetz J.M."/>
            <person name="Sutton G.G."/>
            <person name="Nierman W.C."/>
            <person name="Fouts D.E."/>
        </authorList>
    </citation>
    <scope>NUCLEOTIDE SEQUENCE [LARGE SCALE GENOMIC DNA]</scope>
    <source>
        <strain evidence="8 9">10</strain>
    </source>
</reference>
<dbReference type="GO" id="GO:0051287">
    <property type="term" value="F:NAD binding"/>
    <property type="evidence" value="ECO:0007669"/>
    <property type="project" value="InterPro"/>
</dbReference>
<gene>
    <name evidence="5 8" type="primary">argC</name>
    <name evidence="8" type="ORF">LEP1GSC047_0769</name>
</gene>
<name>V6HJP7_9LEPT</name>
<dbReference type="CDD" id="cd23934">
    <property type="entry name" value="AGPR_1_C"/>
    <property type="match status" value="1"/>
</dbReference>
<dbReference type="NCBIfam" id="TIGR01850">
    <property type="entry name" value="argC"/>
    <property type="match status" value="1"/>
</dbReference>
<feature type="domain" description="Semialdehyde dehydrogenase NAD-binding" evidence="7">
    <location>
        <begin position="35"/>
        <end position="172"/>
    </location>
</feature>
<dbReference type="Pfam" id="PF01118">
    <property type="entry name" value="Semialdhyde_dh"/>
    <property type="match status" value="1"/>
</dbReference>
<keyword evidence="4 5" id="KW-0560">Oxidoreductase</keyword>
<dbReference type="InterPro" id="IPR000534">
    <property type="entry name" value="Semialdehyde_DH_NAD-bd"/>
</dbReference>
<dbReference type="InterPro" id="IPR050085">
    <property type="entry name" value="AGPR"/>
</dbReference>
<dbReference type="PROSITE" id="PS01224">
    <property type="entry name" value="ARGC"/>
    <property type="match status" value="1"/>
</dbReference>
<dbReference type="STRING" id="1049790.LEP1GSC047_0769"/>
<evidence type="ECO:0000256" key="1">
    <source>
        <dbReference type="ARBA" id="ARBA00022571"/>
    </source>
</evidence>
<evidence type="ECO:0000256" key="2">
    <source>
        <dbReference type="ARBA" id="ARBA00022605"/>
    </source>
</evidence>
<keyword evidence="3 5" id="KW-0521">NADP</keyword>
<dbReference type="EC" id="1.2.1.38" evidence="5"/>
<dbReference type="GO" id="GO:0005737">
    <property type="term" value="C:cytoplasm"/>
    <property type="evidence" value="ECO:0007669"/>
    <property type="project" value="UniProtKB-SubCell"/>
</dbReference>
<evidence type="ECO:0000256" key="6">
    <source>
        <dbReference type="PROSITE-ProRule" id="PRU10010"/>
    </source>
</evidence>
<organism evidence="8 9">
    <name type="scientific">Leptospira inadai serovar Lyme str. 10</name>
    <dbReference type="NCBI Taxonomy" id="1049790"/>
    <lineage>
        <taxon>Bacteria</taxon>
        <taxon>Pseudomonadati</taxon>
        <taxon>Spirochaetota</taxon>
        <taxon>Spirochaetia</taxon>
        <taxon>Leptospirales</taxon>
        <taxon>Leptospiraceae</taxon>
        <taxon>Leptospira</taxon>
    </lineage>
</organism>
<dbReference type="GO" id="GO:0003942">
    <property type="term" value="F:N-acetyl-gamma-glutamyl-phosphate reductase activity"/>
    <property type="evidence" value="ECO:0007669"/>
    <property type="project" value="UniProtKB-UniRule"/>
</dbReference>
<keyword evidence="1 5" id="KW-0055">Arginine biosynthesis</keyword>
<accession>V6HJP7</accession>
<comment type="pathway">
    <text evidence="5">Amino-acid biosynthesis; L-arginine biosynthesis; N(2)-acetyl-L-ornithine from L-glutamate: step 3/4.</text>
</comment>
<dbReference type="HAMAP" id="MF_00150">
    <property type="entry name" value="ArgC_type1"/>
    <property type="match status" value="1"/>
</dbReference>
<dbReference type="InterPro" id="IPR000706">
    <property type="entry name" value="AGPR_type-1"/>
</dbReference>
<sequence>MGNPSGFFFIPRTFPFLILALRNQEFNQIRKSMSEISIIGAGGFTGKELLGLLARHPKYKTVHLTSDKLAGKKISEVFPDLPFPEDLVFKKHEDRVPEGSLVVLAVPNEASLLLTPRFLDAGHKVIDLSGVYRLHNREAFEKTYKLTHTSFELVDRAVFGIPELFREKLKGANFVSNPGCYSTSVILALYLLGDVRKKVRSRIIADCKSGVSGAGGRVEDGGFSFTGVHENFRAYKILTHQHEPEIQEYSYAGSGLPQPEILFVPHLLPLNRGILSTIYLETEGTEDIDALATLKKNASGEPFIRIRETPEEIDLSKVVHTNFLDIGVRQRGKTITIVSALDNLMKGAAGQALQNINLMLGEKETLGLLP</sequence>
<dbReference type="InterPro" id="IPR036291">
    <property type="entry name" value="NAD(P)-bd_dom_sf"/>
</dbReference>
<dbReference type="CDD" id="cd17895">
    <property type="entry name" value="AGPR_1_N"/>
    <property type="match status" value="1"/>
</dbReference>
<comment type="catalytic activity">
    <reaction evidence="5">
        <text>N-acetyl-L-glutamate 5-semialdehyde + phosphate + NADP(+) = N-acetyl-L-glutamyl 5-phosphate + NADPH + H(+)</text>
        <dbReference type="Rhea" id="RHEA:21588"/>
        <dbReference type="ChEBI" id="CHEBI:15378"/>
        <dbReference type="ChEBI" id="CHEBI:29123"/>
        <dbReference type="ChEBI" id="CHEBI:43474"/>
        <dbReference type="ChEBI" id="CHEBI:57783"/>
        <dbReference type="ChEBI" id="CHEBI:57936"/>
        <dbReference type="ChEBI" id="CHEBI:58349"/>
        <dbReference type="EC" id="1.2.1.38"/>
    </reaction>
</comment>
<dbReference type="GO" id="GO:0006526">
    <property type="term" value="P:L-arginine biosynthetic process"/>
    <property type="evidence" value="ECO:0007669"/>
    <property type="project" value="UniProtKB-UniRule"/>
</dbReference>
<comment type="subcellular location">
    <subcellularLocation>
        <location evidence="5">Cytoplasm</location>
    </subcellularLocation>
</comment>
<keyword evidence="5" id="KW-0963">Cytoplasm</keyword>
<dbReference type="Pfam" id="PF22698">
    <property type="entry name" value="Semialdhyde_dhC_1"/>
    <property type="match status" value="1"/>
</dbReference>
<protein>
    <recommendedName>
        <fullName evidence="5">N-acetyl-gamma-glutamyl-phosphate reductase</fullName>
        <shortName evidence="5">AGPR</shortName>
        <ecNumber evidence="5">1.2.1.38</ecNumber>
    </recommendedName>
    <alternativeName>
        <fullName evidence="5">N-acetyl-glutamate semialdehyde dehydrogenase</fullName>
        <shortName evidence="5">NAGSA dehydrogenase</shortName>
    </alternativeName>
</protein>
<evidence type="ECO:0000256" key="5">
    <source>
        <dbReference type="HAMAP-Rule" id="MF_00150"/>
    </source>
</evidence>
<evidence type="ECO:0000259" key="7">
    <source>
        <dbReference type="SMART" id="SM00859"/>
    </source>
</evidence>
<comment type="caution">
    <text evidence="8">The sequence shown here is derived from an EMBL/GenBank/DDBJ whole genome shotgun (WGS) entry which is preliminary data.</text>
</comment>
<comment type="similarity">
    <text evidence="5">Belongs to the NAGSA dehydrogenase family. Type 1 subfamily.</text>
</comment>
<comment type="function">
    <text evidence="5">Catalyzes the NADPH-dependent reduction of N-acetyl-5-glutamyl phosphate to yield N-acetyl-L-glutamate 5-semialdehyde.</text>
</comment>
<evidence type="ECO:0000256" key="3">
    <source>
        <dbReference type="ARBA" id="ARBA00022857"/>
    </source>
</evidence>
<dbReference type="PANTHER" id="PTHR32338:SF10">
    <property type="entry name" value="N-ACETYL-GAMMA-GLUTAMYL-PHOSPHATE REDUCTASE, CHLOROPLASTIC-RELATED"/>
    <property type="match status" value="1"/>
</dbReference>
<dbReference type="SUPFAM" id="SSF55347">
    <property type="entry name" value="Glyceraldehyde-3-phosphate dehydrogenase-like, C-terminal domain"/>
    <property type="match status" value="1"/>
</dbReference>
<dbReference type="InterPro" id="IPR023013">
    <property type="entry name" value="AGPR_AS"/>
</dbReference>
<feature type="active site" evidence="5 6">
    <location>
        <position position="180"/>
    </location>
</feature>
<dbReference type="UniPathway" id="UPA00068">
    <property type="reaction ID" value="UER00108"/>
</dbReference>
<dbReference type="GO" id="GO:0070401">
    <property type="term" value="F:NADP+ binding"/>
    <property type="evidence" value="ECO:0007669"/>
    <property type="project" value="InterPro"/>
</dbReference>
<dbReference type="Gene3D" id="3.40.50.720">
    <property type="entry name" value="NAD(P)-binding Rossmann-like Domain"/>
    <property type="match status" value="1"/>
</dbReference>
<dbReference type="PANTHER" id="PTHR32338">
    <property type="entry name" value="N-ACETYL-GAMMA-GLUTAMYL-PHOSPHATE REDUCTASE, CHLOROPLASTIC-RELATED-RELATED"/>
    <property type="match status" value="1"/>
</dbReference>
<dbReference type="Gene3D" id="3.30.360.10">
    <property type="entry name" value="Dihydrodipicolinate Reductase, domain 2"/>
    <property type="match status" value="1"/>
</dbReference>
<proteinExistence type="inferred from homology"/>